<evidence type="ECO:0000256" key="1">
    <source>
        <dbReference type="ARBA" id="ARBA00022737"/>
    </source>
</evidence>
<dbReference type="PANTHER" id="PTHR24123">
    <property type="entry name" value="ANKYRIN REPEAT-CONTAINING"/>
    <property type="match status" value="1"/>
</dbReference>
<evidence type="ECO:0000256" key="2">
    <source>
        <dbReference type="ARBA" id="ARBA00023043"/>
    </source>
</evidence>
<name>A0A9P0DFR8_9CUCU</name>
<feature type="repeat" description="ANK" evidence="3">
    <location>
        <begin position="832"/>
        <end position="864"/>
    </location>
</feature>
<accession>A0A9P0DFR8</accession>
<dbReference type="Gene3D" id="1.25.40.20">
    <property type="entry name" value="Ankyrin repeat-containing domain"/>
    <property type="match status" value="8"/>
</dbReference>
<feature type="repeat" description="ANK" evidence="3">
    <location>
        <begin position="1043"/>
        <end position="1075"/>
    </location>
</feature>
<feature type="repeat" description="ANK" evidence="3">
    <location>
        <begin position="1275"/>
        <end position="1307"/>
    </location>
</feature>
<dbReference type="PRINTS" id="PR01415">
    <property type="entry name" value="ANKYRIN"/>
</dbReference>
<reference evidence="4" key="1">
    <citation type="submission" date="2022-01" db="EMBL/GenBank/DDBJ databases">
        <authorList>
            <person name="King R."/>
        </authorList>
    </citation>
    <scope>NUCLEOTIDE SEQUENCE</scope>
</reference>
<dbReference type="InterPro" id="IPR002110">
    <property type="entry name" value="Ankyrin_rpt"/>
</dbReference>
<feature type="repeat" description="ANK" evidence="3">
    <location>
        <begin position="1176"/>
        <end position="1208"/>
    </location>
</feature>
<feature type="repeat" description="ANK" evidence="3">
    <location>
        <begin position="1308"/>
        <end position="1340"/>
    </location>
</feature>
<sequence length="1583" mass="181564">MNHVTTSELHLHKLRITLILYIAQHVSVLKRRLEYSYDTIPWEEMQFCLAMYVHILIKPEHSDIIYKLILKKDRILNYLTHFYEELEKINKQITETDLKRKRSFDRNYLKDCVLKKSPKFGDLYADFTLLKDIYSLNKIDSYIAKALRVSFKEDNVIIGQLVIERTLQVMGEYFKNTPDSPNLSDNLYKMLLKSSPRNLKTVLANLRNMLSHSFSLTRKLELENSKDPEVFEKVQIDLRKIQIDVIYFLYKQKIAAVKRFLRSFLNMEDIKDLGVILNHSNIEAIEEIIDYSINIEEFLKVKGLIDLFCQKISEESCDYFEEIEDIRNSLKTYESKVINVSSSYAEVLKKVWELINIKKDLNVIKNMIRTYLSLLSNSEPKNLYKDVYLKILHIQDDLQMKRDFIKENILNPDEKIVKINNIIIEIQGYIKLRLRRMKWIEEMEDDLSLKEDEIIEKYNEADQIFGIVVNKLETIQDKNVVQKAIEISRKRHSLKNELQIDSYEDMTNDVFTSKVSFLNLSVKRQKEILYNFEKKKIDKLKLMIKEIDDNYGAFLKKLGDMFPLVKYLNPIKAFYESFKFKNSLKRKIDKAIDEAIDEKIINSYRERLNRLQTILIYARKNRNDDLLMASLEMLVLDLMEFLANVKLLGDNKFLSVNASSILMGKQLRNFLAHGDILTDLSFYNNKISLMFHAEKLVQATETILSRKNIVVGYKANDVGIGFQIYFQQCQNVIRIQAKLFKLAKNYAFGELKQILEDGADMFGRSFDNWNILNFAIKEKNYLLFKNVMNYFDYNNTKEIVEALKFAIGEGNLNVTQCLVNNLPLDLICKIKNETTFLNTALMRGQKHVAEFLIEIGLKLDVKDLLYASENGYVEIVQMLIHDNDEKIYDYFRPLKLAVKNGHFTVTKILLNFVKNQPDRIALFNIAAQYSHLNLLKYFLKNNKHSNDDLTEAIDIATQHGNLQIIQFLLKTSNIKTSLNFIYLTASQYGHLNIIKWLIEKNIDINVGDNDGKTALHLASQCGHYSVVQQLLQHKINPSIQDNSGWSSLHWASNNKHIKIIKLLIENNINVLAQDKQGQTAFHLAVANGDMDVLTVLFKTEIKLMAVTNNKGQTALHLAAQYGHINIVEMLIESVNINAKNINDETPLIVATDNGHNDVVITLLKHKAETSCKTRKEGYSPITIASSHGHLDILNSLIKFKANIETEEHSGWRAIHRAVQNGYVDIFNALLKQNVNINAEFNHGGTALHTVMRNGHVEIAKKLVTHGADINALFFGNMLPLRIAAHFGHKSIAELLLVNGAKVDDLGNDKITPLHTACFNGHLEVVKLLIQHAANLNLKNNEEWTALHFAVKYGFIEIVSILLENSADMYAENNFYAKGFHIACEAGHNNIVKMFLNKYKMDVNVRGGTGVSGLHWASANNRNDVLNTLISHGADVNLRANDGSTPLHWAVDHLGSVNIIKTLIKNNALVNIQECKGASPLHLASFKGKLEAVEELIKHQAEVNLESRNTSPLHLAVAHGHYKIVHLLLKFKANVNSASSNNKTSLRIALEKGYTDIAQLLIQNNAYVNLRDIDGFDALHSAAQ</sequence>
<feature type="repeat" description="ANK" evidence="3">
    <location>
        <begin position="1441"/>
        <end position="1474"/>
    </location>
</feature>
<dbReference type="Pfam" id="PF00023">
    <property type="entry name" value="Ank"/>
    <property type="match status" value="1"/>
</dbReference>
<protein>
    <submittedName>
        <fullName evidence="4">Uncharacterized protein</fullName>
    </submittedName>
</protein>
<feature type="repeat" description="ANK" evidence="3">
    <location>
        <begin position="1142"/>
        <end position="1174"/>
    </location>
</feature>
<feature type="repeat" description="ANK" evidence="3">
    <location>
        <begin position="1475"/>
        <end position="1507"/>
    </location>
</feature>
<dbReference type="InterPro" id="IPR051165">
    <property type="entry name" value="Multifunctional_ANK_Repeat"/>
</dbReference>
<dbReference type="SUPFAM" id="SSF48403">
    <property type="entry name" value="Ankyrin repeat"/>
    <property type="match status" value="3"/>
</dbReference>
<feature type="repeat" description="ANK" evidence="3">
    <location>
        <begin position="1209"/>
        <end position="1241"/>
    </location>
</feature>
<keyword evidence="1" id="KW-0677">Repeat</keyword>
<dbReference type="EMBL" id="OU892283">
    <property type="protein sequence ID" value="CAH1133577.1"/>
    <property type="molecule type" value="Genomic_DNA"/>
</dbReference>
<dbReference type="InterPro" id="IPR036770">
    <property type="entry name" value="Ankyrin_rpt-contain_sf"/>
</dbReference>
<dbReference type="PANTHER" id="PTHR24123:SF33">
    <property type="entry name" value="PROTEIN HOS4"/>
    <property type="match status" value="1"/>
</dbReference>
<gene>
    <name evidence="4" type="ORF">CEUTPL_LOCUS12029</name>
</gene>
<feature type="repeat" description="ANK" evidence="3">
    <location>
        <begin position="1110"/>
        <end position="1132"/>
    </location>
</feature>
<feature type="repeat" description="ANK" evidence="3">
    <location>
        <begin position="1076"/>
        <end position="1108"/>
    </location>
</feature>
<evidence type="ECO:0000313" key="4">
    <source>
        <dbReference type="EMBL" id="CAH1133577.1"/>
    </source>
</evidence>
<dbReference type="Proteomes" id="UP001152799">
    <property type="component" value="Chromosome 7"/>
</dbReference>
<keyword evidence="5" id="KW-1185">Reference proteome</keyword>
<feature type="repeat" description="ANK" evidence="3">
    <location>
        <begin position="1242"/>
        <end position="1271"/>
    </location>
</feature>
<dbReference type="PROSITE" id="PS50088">
    <property type="entry name" value="ANK_REPEAT"/>
    <property type="match status" value="17"/>
</dbReference>
<feature type="repeat" description="ANK" evidence="3">
    <location>
        <begin position="1010"/>
        <end position="1042"/>
    </location>
</feature>
<dbReference type="SMART" id="SM00248">
    <property type="entry name" value="ANK"/>
    <property type="match status" value="22"/>
</dbReference>
<proteinExistence type="predicted"/>
<evidence type="ECO:0000313" key="5">
    <source>
        <dbReference type="Proteomes" id="UP001152799"/>
    </source>
</evidence>
<dbReference type="PROSITE" id="PS50297">
    <property type="entry name" value="ANK_REP_REGION"/>
    <property type="match status" value="14"/>
</dbReference>
<dbReference type="OrthoDB" id="194358at2759"/>
<evidence type="ECO:0000256" key="3">
    <source>
        <dbReference type="PROSITE-ProRule" id="PRU00023"/>
    </source>
</evidence>
<feature type="repeat" description="ANK" evidence="3">
    <location>
        <begin position="1540"/>
        <end position="1572"/>
    </location>
</feature>
<keyword evidence="2 3" id="KW-0040">ANK repeat</keyword>
<dbReference type="Pfam" id="PF13637">
    <property type="entry name" value="Ank_4"/>
    <property type="match status" value="1"/>
</dbReference>
<dbReference type="Pfam" id="PF12796">
    <property type="entry name" value="Ank_2"/>
    <property type="match status" value="6"/>
</dbReference>
<organism evidence="4 5">
    <name type="scientific">Ceutorhynchus assimilis</name>
    <name type="common">cabbage seed weevil</name>
    <dbReference type="NCBI Taxonomy" id="467358"/>
    <lineage>
        <taxon>Eukaryota</taxon>
        <taxon>Metazoa</taxon>
        <taxon>Ecdysozoa</taxon>
        <taxon>Arthropoda</taxon>
        <taxon>Hexapoda</taxon>
        <taxon>Insecta</taxon>
        <taxon>Pterygota</taxon>
        <taxon>Neoptera</taxon>
        <taxon>Endopterygota</taxon>
        <taxon>Coleoptera</taxon>
        <taxon>Polyphaga</taxon>
        <taxon>Cucujiformia</taxon>
        <taxon>Curculionidae</taxon>
        <taxon>Ceutorhynchinae</taxon>
        <taxon>Ceutorhynchus</taxon>
    </lineage>
</organism>
<feature type="repeat" description="ANK" evidence="3">
    <location>
        <begin position="1408"/>
        <end position="1440"/>
    </location>
</feature>
<feature type="repeat" description="ANK" evidence="3">
    <location>
        <begin position="1341"/>
        <end position="1373"/>
    </location>
</feature>
<feature type="repeat" description="ANK" evidence="3">
    <location>
        <begin position="1507"/>
        <end position="1539"/>
    </location>
</feature>